<dbReference type="GeneID" id="303368150"/>
<dbReference type="STRING" id="225004.SAMN02745152_01923"/>
<dbReference type="RefSeq" id="WP_078931663.1">
    <property type="nucleotide sequence ID" value="NZ_CAMFAQ010000021.1"/>
</dbReference>
<dbReference type="InterPro" id="IPR025669">
    <property type="entry name" value="AAA_dom"/>
</dbReference>
<organism evidence="2 3">
    <name type="scientific">Treponema berlinense</name>
    <dbReference type="NCBI Taxonomy" id="225004"/>
    <lineage>
        <taxon>Bacteria</taxon>
        <taxon>Pseudomonadati</taxon>
        <taxon>Spirochaetota</taxon>
        <taxon>Spirochaetia</taxon>
        <taxon>Spirochaetales</taxon>
        <taxon>Treponemataceae</taxon>
        <taxon>Treponema</taxon>
    </lineage>
</organism>
<dbReference type="PANTHER" id="PTHR13696">
    <property type="entry name" value="P-LOOP CONTAINING NUCLEOSIDE TRIPHOSPHATE HYDROLASE"/>
    <property type="match status" value="1"/>
</dbReference>
<dbReference type="EMBL" id="FUXC01000013">
    <property type="protein sequence ID" value="SKA01523.1"/>
    <property type="molecule type" value="Genomic_DNA"/>
</dbReference>
<dbReference type="InterPro" id="IPR027417">
    <property type="entry name" value="P-loop_NTPase"/>
</dbReference>
<name>A0A1T4QCK6_9SPIR</name>
<dbReference type="SUPFAM" id="SSF52540">
    <property type="entry name" value="P-loop containing nucleoside triphosphate hydrolases"/>
    <property type="match status" value="1"/>
</dbReference>
<proteinExistence type="predicted"/>
<dbReference type="Proteomes" id="UP000190395">
    <property type="component" value="Unassembled WGS sequence"/>
</dbReference>
<dbReference type="PANTHER" id="PTHR13696:SF99">
    <property type="entry name" value="COBYRINIC ACID AC-DIAMIDE SYNTHASE"/>
    <property type="match status" value="1"/>
</dbReference>
<dbReference type="Gene3D" id="3.40.50.300">
    <property type="entry name" value="P-loop containing nucleotide triphosphate hydrolases"/>
    <property type="match status" value="1"/>
</dbReference>
<evidence type="ECO:0000313" key="2">
    <source>
        <dbReference type="EMBL" id="SKA01523.1"/>
    </source>
</evidence>
<accession>A0A1T4QCK6</accession>
<protein>
    <submittedName>
        <fullName evidence="2">Chromosome partitioning protein</fullName>
    </submittedName>
</protein>
<feature type="domain" description="AAA" evidence="1">
    <location>
        <begin position="1"/>
        <end position="173"/>
    </location>
</feature>
<evidence type="ECO:0000259" key="1">
    <source>
        <dbReference type="Pfam" id="PF13614"/>
    </source>
</evidence>
<dbReference type="CDD" id="cd02042">
    <property type="entry name" value="ParAB_family"/>
    <property type="match status" value="1"/>
</dbReference>
<gene>
    <name evidence="2" type="ORF">SAMN02745152_01923</name>
</gene>
<sequence>MKKIAVAIQKGGVGKTTMSLSLAAELALQGKKVLLIDADPQGNSTGTLLESFDHDLAEALYGDVTIDQVISATTVENLFVIPTNSIDRKGSRSLKTYRSSEAQKEPYIFVDLCDEVEKLGFEYCIFDTSPAFDAFEEDIMTASDEVVVVIKADAYSQDGLQIFKDNLDSYKKRRRVQNPKFETIVLNEINRSIKLTDIISEGLNAGDFNVVYVPVDQDFKYATIERQTIQQRGGKKETLDALKKLADLIK</sequence>
<evidence type="ECO:0000313" key="3">
    <source>
        <dbReference type="Proteomes" id="UP000190395"/>
    </source>
</evidence>
<reference evidence="2 3" key="1">
    <citation type="submission" date="2017-02" db="EMBL/GenBank/DDBJ databases">
        <authorList>
            <person name="Peterson S.W."/>
        </authorList>
    </citation>
    <scope>NUCLEOTIDE SEQUENCE [LARGE SCALE GENOMIC DNA]</scope>
    <source>
        <strain evidence="2 3">ATCC BAA-909</strain>
    </source>
</reference>
<dbReference type="AlphaFoldDB" id="A0A1T4QCK6"/>
<keyword evidence="3" id="KW-1185">Reference proteome</keyword>
<dbReference type="OrthoDB" id="306833at2"/>
<dbReference type="Pfam" id="PF13614">
    <property type="entry name" value="AAA_31"/>
    <property type="match status" value="1"/>
</dbReference>
<dbReference type="InterPro" id="IPR050678">
    <property type="entry name" value="DNA_Partitioning_ATPase"/>
</dbReference>